<comment type="caution">
    <text evidence="2">The sequence shown here is derived from an EMBL/GenBank/DDBJ whole genome shotgun (WGS) entry which is preliminary data.</text>
</comment>
<dbReference type="EMBL" id="LXQA010628314">
    <property type="protein sequence ID" value="MCI62949.1"/>
    <property type="molecule type" value="Genomic_DNA"/>
</dbReference>
<reference evidence="2 3" key="1">
    <citation type="journal article" date="2018" name="Front. Plant Sci.">
        <title>Red Clover (Trifolium pratense) and Zigzag Clover (T. medium) - A Picture of Genomic Similarities and Differences.</title>
        <authorList>
            <person name="Dluhosova J."/>
            <person name="Istvanek J."/>
            <person name="Nedelnik J."/>
            <person name="Repkova J."/>
        </authorList>
    </citation>
    <scope>NUCLEOTIDE SEQUENCE [LARGE SCALE GENOMIC DNA]</scope>
    <source>
        <strain evidence="3">cv. 10/8</strain>
        <tissue evidence="2">Leaf</tissue>
    </source>
</reference>
<evidence type="ECO:0000313" key="2">
    <source>
        <dbReference type="EMBL" id="MCI62949.1"/>
    </source>
</evidence>
<name>A0A392TP39_9FABA</name>
<feature type="region of interest" description="Disordered" evidence="1">
    <location>
        <begin position="39"/>
        <end position="59"/>
    </location>
</feature>
<accession>A0A392TP39</accession>
<protein>
    <submittedName>
        <fullName evidence="2">Uncharacterized protein</fullName>
    </submittedName>
</protein>
<keyword evidence="3" id="KW-1185">Reference proteome</keyword>
<feature type="non-terminal residue" evidence="2">
    <location>
        <position position="1"/>
    </location>
</feature>
<dbReference type="Proteomes" id="UP000265520">
    <property type="component" value="Unassembled WGS sequence"/>
</dbReference>
<evidence type="ECO:0000256" key="1">
    <source>
        <dbReference type="SAM" id="MobiDB-lite"/>
    </source>
</evidence>
<organism evidence="2 3">
    <name type="scientific">Trifolium medium</name>
    <dbReference type="NCBI Taxonomy" id="97028"/>
    <lineage>
        <taxon>Eukaryota</taxon>
        <taxon>Viridiplantae</taxon>
        <taxon>Streptophyta</taxon>
        <taxon>Embryophyta</taxon>
        <taxon>Tracheophyta</taxon>
        <taxon>Spermatophyta</taxon>
        <taxon>Magnoliopsida</taxon>
        <taxon>eudicotyledons</taxon>
        <taxon>Gunneridae</taxon>
        <taxon>Pentapetalae</taxon>
        <taxon>rosids</taxon>
        <taxon>fabids</taxon>
        <taxon>Fabales</taxon>
        <taxon>Fabaceae</taxon>
        <taxon>Papilionoideae</taxon>
        <taxon>50 kb inversion clade</taxon>
        <taxon>NPAAA clade</taxon>
        <taxon>Hologalegina</taxon>
        <taxon>IRL clade</taxon>
        <taxon>Trifolieae</taxon>
        <taxon>Trifolium</taxon>
    </lineage>
</organism>
<evidence type="ECO:0000313" key="3">
    <source>
        <dbReference type="Proteomes" id="UP000265520"/>
    </source>
</evidence>
<dbReference type="AlphaFoldDB" id="A0A392TP39"/>
<sequence>YLHAAPSILRNAQVAVTPIQLEFCTGAPRQTNLRNAQLPEAHLGDPASTARRATPPCATRNSQKEFLLLLNKLRNAP</sequence>
<proteinExistence type="predicted"/>